<accession>A0A2A8D550</accession>
<dbReference type="GO" id="GO:0005886">
    <property type="term" value="C:plasma membrane"/>
    <property type="evidence" value="ECO:0007669"/>
    <property type="project" value="UniProtKB-SubCell"/>
</dbReference>
<proteinExistence type="inferred from homology"/>
<keyword evidence="6 8" id="KW-0472">Membrane</keyword>
<comment type="caution">
    <text evidence="9">The sequence shown here is derived from an EMBL/GenBank/DDBJ whole genome shotgun (WGS) entry which is preliminary data.</text>
</comment>
<feature type="transmembrane region" description="Helical" evidence="8">
    <location>
        <begin position="357"/>
        <end position="375"/>
    </location>
</feature>
<keyword evidence="2" id="KW-1003">Cell membrane</keyword>
<keyword evidence="10" id="KW-1185">Reference proteome</keyword>
<gene>
    <name evidence="9" type="ORF">CRM92_07825</name>
</gene>
<feature type="transmembrane region" description="Helical" evidence="8">
    <location>
        <begin position="330"/>
        <end position="350"/>
    </location>
</feature>
<reference evidence="9" key="1">
    <citation type="submission" date="2017-10" db="EMBL/GenBank/DDBJ databases">
        <title>Kefir isolates.</title>
        <authorList>
            <person name="Kim Y."/>
            <person name="Blasche S."/>
        </authorList>
    </citation>
    <scope>NUCLEOTIDE SEQUENCE [LARGE SCALE GENOMIC DNA]</scope>
    <source>
        <strain evidence="9">OG2-2</strain>
    </source>
</reference>
<dbReference type="AlphaFoldDB" id="A0A2A8D550"/>
<evidence type="ECO:0000256" key="6">
    <source>
        <dbReference type="ARBA" id="ARBA00023136"/>
    </source>
</evidence>
<sequence length="445" mass="50046">MTRYRWGITGACILFLAGVIVYNLREFLAYDYLVYYAGGKSVNWFLDYPSSLYDLDILRETVRAEKFRYIFGDDGLWLAFTYPPFASLLFIPASFLPLRVAIGLHLAFFVPIAFYCAKVLRDYLVKRNSRLLFEKYLSPFSFIVLCAALILLSAPWRNNFLYGQINPYLLALILYDLLRPGTRIPRGVFIGIAAGIKLTPLAIGILFLVRKEWKSIIALGVSFAGTIAAGFAVLPQQSLTYWGSVIWDPSRVGNPISSNSVAIQGVLGRMTFQDGTVLKALYGITAITLIAVIGYALQKMEQHNLYLSQISLAVLVPVFISPISWSHHAVILPIFMVCAAVDFLPLAARWRSRAGHILCYLCYALSSLMLVNTLLDWGKLVVRFWRRVDFYPFTGRYPGVDAHTLLLRAADEQPVMFVTSIPALALVVLVVLWAVLLRRPAENMQ</sequence>
<evidence type="ECO:0000256" key="1">
    <source>
        <dbReference type="ARBA" id="ARBA00004651"/>
    </source>
</evidence>
<feature type="transmembrane region" description="Helical" evidence="8">
    <location>
        <begin position="188"/>
        <end position="209"/>
    </location>
</feature>
<feature type="transmembrane region" description="Helical" evidence="8">
    <location>
        <begin position="415"/>
        <end position="437"/>
    </location>
</feature>
<keyword evidence="3" id="KW-0808">Transferase</keyword>
<evidence type="ECO:0000256" key="4">
    <source>
        <dbReference type="ARBA" id="ARBA00022692"/>
    </source>
</evidence>
<dbReference type="InterPro" id="IPR018584">
    <property type="entry name" value="GT87"/>
</dbReference>
<organism evidence="9 10">
    <name type="scientific">Rothia dentocariosa</name>
    <dbReference type="NCBI Taxonomy" id="2047"/>
    <lineage>
        <taxon>Bacteria</taxon>
        <taxon>Bacillati</taxon>
        <taxon>Actinomycetota</taxon>
        <taxon>Actinomycetes</taxon>
        <taxon>Micrococcales</taxon>
        <taxon>Micrococcaceae</taxon>
        <taxon>Rothia</taxon>
    </lineage>
</organism>
<evidence type="ECO:0000313" key="9">
    <source>
        <dbReference type="EMBL" id="PEN15994.1"/>
    </source>
</evidence>
<dbReference type="Proteomes" id="UP000219947">
    <property type="component" value="Unassembled WGS sequence"/>
</dbReference>
<evidence type="ECO:0000256" key="7">
    <source>
        <dbReference type="ARBA" id="ARBA00024033"/>
    </source>
</evidence>
<name>A0A2A8D550_9MICC</name>
<protein>
    <recommendedName>
        <fullName evidence="11">DUF2029 domain-containing protein</fullName>
    </recommendedName>
</protein>
<dbReference type="EMBL" id="PDEV01000003">
    <property type="protein sequence ID" value="PEN15994.1"/>
    <property type="molecule type" value="Genomic_DNA"/>
</dbReference>
<dbReference type="RefSeq" id="WP_098042850.1">
    <property type="nucleotide sequence ID" value="NZ_PDEV01000003.1"/>
</dbReference>
<keyword evidence="5 8" id="KW-1133">Transmembrane helix</keyword>
<feature type="transmembrane region" description="Helical" evidence="8">
    <location>
        <begin position="280"/>
        <end position="297"/>
    </location>
</feature>
<evidence type="ECO:0000256" key="5">
    <source>
        <dbReference type="ARBA" id="ARBA00022989"/>
    </source>
</evidence>
<feature type="transmembrane region" description="Helical" evidence="8">
    <location>
        <begin position="216"/>
        <end position="234"/>
    </location>
</feature>
<dbReference type="GO" id="GO:0016758">
    <property type="term" value="F:hexosyltransferase activity"/>
    <property type="evidence" value="ECO:0007669"/>
    <property type="project" value="InterPro"/>
</dbReference>
<evidence type="ECO:0000256" key="8">
    <source>
        <dbReference type="SAM" id="Phobius"/>
    </source>
</evidence>
<dbReference type="Pfam" id="PF09594">
    <property type="entry name" value="GT87"/>
    <property type="match status" value="1"/>
</dbReference>
<comment type="similarity">
    <text evidence="7">Belongs to the glycosyltransferase 87 family.</text>
</comment>
<feature type="transmembrane region" description="Helical" evidence="8">
    <location>
        <begin position="6"/>
        <end position="24"/>
    </location>
</feature>
<feature type="transmembrane region" description="Helical" evidence="8">
    <location>
        <begin position="102"/>
        <end position="124"/>
    </location>
</feature>
<evidence type="ECO:0000256" key="2">
    <source>
        <dbReference type="ARBA" id="ARBA00022475"/>
    </source>
</evidence>
<comment type="subcellular location">
    <subcellularLocation>
        <location evidence="1">Cell membrane</location>
        <topology evidence="1">Multi-pass membrane protein</topology>
    </subcellularLocation>
</comment>
<keyword evidence="4 8" id="KW-0812">Transmembrane</keyword>
<evidence type="ECO:0000313" key="10">
    <source>
        <dbReference type="Proteomes" id="UP000219947"/>
    </source>
</evidence>
<feature type="transmembrane region" description="Helical" evidence="8">
    <location>
        <begin position="304"/>
        <end position="324"/>
    </location>
</feature>
<evidence type="ECO:0000256" key="3">
    <source>
        <dbReference type="ARBA" id="ARBA00022679"/>
    </source>
</evidence>
<feature type="transmembrane region" description="Helical" evidence="8">
    <location>
        <begin position="136"/>
        <end position="156"/>
    </location>
</feature>
<evidence type="ECO:0008006" key="11">
    <source>
        <dbReference type="Google" id="ProtNLM"/>
    </source>
</evidence>